<sequence length="112" mass="13237">MGLKQLSKLFTNSNKIVDIKALKKHPKYKKFDFGEQQEPTKEQLKSAQINRDINSSITLFKRMSLKQIEVKQFSTIFTQRIAECLHQLHQKQISFIQKVSSLFEMVMLEDYQ</sequence>
<reference evidence="2 3" key="2">
    <citation type="submission" date="2024-07" db="EMBL/GenBank/DDBJ databases">
        <authorList>
            <person name="Akdeniz Z."/>
        </authorList>
    </citation>
    <scope>NUCLEOTIDE SEQUENCE [LARGE SCALE GENOMIC DNA]</scope>
</reference>
<evidence type="ECO:0000313" key="1">
    <source>
        <dbReference type="EMBL" id="CAI9912706.1"/>
    </source>
</evidence>
<dbReference type="EMBL" id="CAXDID020000038">
    <property type="protein sequence ID" value="CAL5998583.1"/>
    <property type="molecule type" value="Genomic_DNA"/>
</dbReference>
<name>A0AA86N4Q8_9EUKA</name>
<proteinExistence type="predicted"/>
<gene>
    <name evidence="2" type="ORF">HINF_LOCUS15806</name>
    <name evidence="1" type="ORF">HINF_LOCUS351</name>
</gene>
<keyword evidence="3" id="KW-1185">Reference proteome</keyword>
<comment type="caution">
    <text evidence="1">The sequence shown here is derived from an EMBL/GenBank/DDBJ whole genome shotgun (WGS) entry which is preliminary data.</text>
</comment>
<dbReference type="Proteomes" id="UP001642409">
    <property type="component" value="Unassembled WGS sequence"/>
</dbReference>
<dbReference type="AlphaFoldDB" id="A0AA86N4Q8"/>
<accession>A0AA86N4Q8</accession>
<reference evidence="1" key="1">
    <citation type="submission" date="2023-06" db="EMBL/GenBank/DDBJ databases">
        <authorList>
            <person name="Kurt Z."/>
        </authorList>
    </citation>
    <scope>NUCLEOTIDE SEQUENCE</scope>
</reference>
<evidence type="ECO:0000313" key="3">
    <source>
        <dbReference type="Proteomes" id="UP001642409"/>
    </source>
</evidence>
<protein>
    <submittedName>
        <fullName evidence="2">Hypothetical_protein</fullName>
    </submittedName>
</protein>
<organism evidence="1">
    <name type="scientific">Hexamita inflata</name>
    <dbReference type="NCBI Taxonomy" id="28002"/>
    <lineage>
        <taxon>Eukaryota</taxon>
        <taxon>Metamonada</taxon>
        <taxon>Diplomonadida</taxon>
        <taxon>Hexamitidae</taxon>
        <taxon>Hexamitinae</taxon>
        <taxon>Hexamita</taxon>
    </lineage>
</organism>
<dbReference type="EMBL" id="CATOUU010000003">
    <property type="protein sequence ID" value="CAI9912706.1"/>
    <property type="molecule type" value="Genomic_DNA"/>
</dbReference>
<evidence type="ECO:0000313" key="2">
    <source>
        <dbReference type="EMBL" id="CAL5998583.1"/>
    </source>
</evidence>